<gene>
    <name evidence="2" type="ORF">Syun_006199</name>
</gene>
<evidence type="ECO:0000313" key="3">
    <source>
        <dbReference type="Proteomes" id="UP001420932"/>
    </source>
</evidence>
<feature type="region of interest" description="Disordered" evidence="1">
    <location>
        <begin position="30"/>
        <end position="54"/>
    </location>
</feature>
<dbReference type="EMBL" id="JBBNAF010000003">
    <property type="protein sequence ID" value="KAK9159858.1"/>
    <property type="molecule type" value="Genomic_DNA"/>
</dbReference>
<keyword evidence="3" id="KW-1185">Reference proteome</keyword>
<sequence>MDLSGQILNSLQFRSSLQNLDLSRNSITQSLHGRAQTSGIRVGGSTETSRSVCR</sequence>
<accession>A0AAP0KXK8</accession>
<organism evidence="2 3">
    <name type="scientific">Stephania yunnanensis</name>
    <dbReference type="NCBI Taxonomy" id="152371"/>
    <lineage>
        <taxon>Eukaryota</taxon>
        <taxon>Viridiplantae</taxon>
        <taxon>Streptophyta</taxon>
        <taxon>Embryophyta</taxon>
        <taxon>Tracheophyta</taxon>
        <taxon>Spermatophyta</taxon>
        <taxon>Magnoliopsida</taxon>
        <taxon>Ranunculales</taxon>
        <taxon>Menispermaceae</taxon>
        <taxon>Menispermoideae</taxon>
        <taxon>Cissampelideae</taxon>
        <taxon>Stephania</taxon>
    </lineage>
</organism>
<protein>
    <submittedName>
        <fullName evidence="2">Uncharacterized protein</fullName>
    </submittedName>
</protein>
<evidence type="ECO:0000256" key="1">
    <source>
        <dbReference type="SAM" id="MobiDB-lite"/>
    </source>
</evidence>
<reference evidence="2 3" key="1">
    <citation type="submission" date="2024-01" db="EMBL/GenBank/DDBJ databases">
        <title>Genome assemblies of Stephania.</title>
        <authorList>
            <person name="Yang L."/>
        </authorList>
    </citation>
    <scope>NUCLEOTIDE SEQUENCE [LARGE SCALE GENOMIC DNA]</scope>
    <source>
        <strain evidence="2">YNDBR</strain>
        <tissue evidence="2">Leaf</tissue>
    </source>
</reference>
<evidence type="ECO:0000313" key="2">
    <source>
        <dbReference type="EMBL" id="KAK9159858.1"/>
    </source>
</evidence>
<name>A0AAP0KXK8_9MAGN</name>
<dbReference type="Proteomes" id="UP001420932">
    <property type="component" value="Unassembled WGS sequence"/>
</dbReference>
<proteinExistence type="predicted"/>
<comment type="caution">
    <text evidence="2">The sequence shown here is derived from an EMBL/GenBank/DDBJ whole genome shotgun (WGS) entry which is preliminary data.</text>
</comment>
<dbReference type="AlphaFoldDB" id="A0AAP0KXK8"/>